<dbReference type="PANTHER" id="PTHR30222">
    <property type="entry name" value="SPERMIDINE/PUTRESCINE-BINDING PERIPLASMIC PROTEIN"/>
    <property type="match status" value="1"/>
</dbReference>
<evidence type="ECO:0000256" key="2">
    <source>
        <dbReference type="ARBA" id="ARBA00022448"/>
    </source>
</evidence>
<dbReference type="InterPro" id="IPR006059">
    <property type="entry name" value="SBP"/>
</dbReference>
<protein>
    <recommendedName>
        <fullName evidence="5">Putrescine-binding periplasmic protein</fullName>
    </recommendedName>
</protein>
<keyword evidence="8" id="KW-1185">Reference proteome</keyword>
<evidence type="ECO:0000256" key="3">
    <source>
        <dbReference type="ARBA" id="ARBA00022729"/>
    </source>
</evidence>
<keyword evidence="3 6" id="KW-0732">Signal</keyword>
<sequence length="368" mass="39648">MKRALLLLAAALLLLPTPRPVAAQQQPVLNVYNWTDYIDPAAIQRFERETGVRVRYDVYDSLETLEGKLSAGRSGYDVIVPSSEPTFARLARAGALRPLDRDRIPNWRNLDPALMARVAERADLGNKHGVIYLWGTVGVGYRPDRVKELAPDAAGDGLGMVLKPENAARLARCGLAVMDSATDVLPSVLKWLGRNPDSGDAGDLRAAEQALMAIRPHLRAIPGSGALVDMLATGEICAALTYSGDAIQAAARAREAGRGVEVAYSAPRGGAHLWFDMLAIPADAPNPEAAHAFIDFLLRPEVMAGISDKVRYPNAVPASRPLMAEAIRNDPTIHPPAEALADAFLPSTPPPAVERARARLWSRFKAGR</sequence>
<dbReference type="EMBL" id="BAAAFZ010000006">
    <property type="protein sequence ID" value="GAA0568812.1"/>
    <property type="molecule type" value="Genomic_DNA"/>
</dbReference>
<dbReference type="PRINTS" id="PR00909">
    <property type="entry name" value="SPERMDNBNDNG"/>
</dbReference>
<dbReference type="PANTHER" id="PTHR30222:SF12">
    <property type="entry name" value="NORSPERMIDINE SENSOR"/>
    <property type="match status" value="1"/>
</dbReference>
<evidence type="ECO:0000313" key="8">
    <source>
        <dbReference type="Proteomes" id="UP001501588"/>
    </source>
</evidence>
<reference evidence="8" key="1">
    <citation type="journal article" date="2019" name="Int. J. Syst. Evol. Microbiol.">
        <title>The Global Catalogue of Microorganisms (GCM) 10K type strain sequencing project: providing services to taxonomists for standard genome sequencing and annotation.</title>
        <authorList>
            <consortium name="The Broad Institute Genomics Platform"/>
            <consortium name="The Broad Institute Genome Sequencing Center for Infectious Disease"/>
            <person name="Wu L."/>
            <person name="Ma J."/>
        </authorList>
    </citation>
    <scope>NUCLEOTIDE SEQUENCE [LARGE SCALE GENOMIC DNA]</scope>
    <source>
        <strain evidence="8">JCM 9933</strain>
    </source>
</reference>
<proteinExistence type="inferred from homology"/>
<gene>
    <name evidence="7" type="primary">spuE</name>
    <name evidence="7" type="ORF">GCM10009416_03830</name>
</gene>
<dbReference type="Pfam" id="PF13416">
    <property type="entry name" value="SBP_bac_8"/>
    <property type="match status" value="1"/>
</dbReference>
<dbReference type="Gene3D" id="3.40.190.10">
    <property type="entry name" value="Periplasmic binding protein-like II"/>
    <property type="match status" value="2"/>
</dbReference>
<evidence type="ECO:0000256" key="6">
    <source>
        <dbReference type="SAM" id="SignalP"/>
    </source>
</evidence>
<evidence type="ECO:0000256" key="4">
    <source>
        <dbReference type="ARBA" id="ARBA00022764"/>
    </source>
</evidence>
<evidence type="ECO:0000313" key="7">
    <source>
        <dbReference type="EMBL" id="GAA0568812.1"/>
    </source>
</evidence>
<organism evidence="7 8">
    <name type="scientific">Craurococcus roseus</name>
    <dbReference type="NCBI Taxonomy" id="77585"/>
    <lineage>
        <taxon>Bacteria</taxon>
        <taxon>Pseudomonadati</taxon>
        <taxon>Pseudomonadota</taxon>
        <taxon>Alphaproteobacteria</taxon>
        <taxon>Acetobacterales</taxon>
        <taxon>Acetobacteraceae</taxon>
        <taxon>Craurococcus</taxon>
    </lineage>
</organism>
<evidence type="ECO:0000256" key="1">
    <source>
        <dbReference type="ARBA" id="ARBA00004418"/>
    </source>
</evidence>
<name>A0ABP3PM04_9PROT</name>
<dbReference type="PIRSF" id="PIRSF019574">
    <property type="entry name" value="Periplasmic_polyamine_BP"/>
    <property type="match status" value="1"/>
</dbReference>
<evidence type="ECO:0000256" key="5">
    <source>
        <dbReference type="PIRNR" id="PIRNR019574"/>
    </source>
</evidence>
<comment type="subcellular location">
    <subcellularLocation>
        <location evidence="1 5">Periplasm</location>
    </subcellularLocation>
</comment>
<comment type="function">
    <text evidence="5">Required for the activity of the bacterial periplasmic transport system of putrescine.</text>
</comment>
<comment type="similarity">
    <text evidence="5">Belongs to the bacterial solute-binding protein PotD/PotF family.</text>
</comment>
<dbReference type="SUPFAM" id="SSF53850">
    <property type="entry name" value="Periplasmic binding protein-like II"/>
    <property type="match status" value="1"/>
</dbReference>
<dbReference type="RefSeq" id="WP_343893440.1">
    <property type="nucleotide sequence ID" value="NZ_BAAAFZ010000006.1"/>
</dbReference>
<dbReference type="InterPro" id="IPR001188">
    <property type="entry name" value="Sperm_putr-bd"/>
</dbReference>
<keyword evidence="4 5" id="KW-0574">Periplasm</keyword>
<dbReference type="Proteomes" id="UP001501588">
    <property type="component" value="Unassembled WGS sequence"/>
</dbReference>
<feature type="chain" id="PRO_5046141722" description="Putrescine-binding periplasmic protein" evidence="6">
    <location>
        <begin position="24"/>
        <end position="368"/>
    </location>
</feature>
<keyword evidence="2 5" id="KW-0813">Transport</keyword>
<feature type="signal peptide" evidence="6">
    <location>
        <begin position="1"/>
        <end position="23"/>
    </location>
</feature>
<accession>A0ABP3PM04</accession>
<comment type="caution">
    <text evidence="7">The sequence shown here is derived from an EMBL/GenBank/DDBJ whole genome shotgun (WGS) entry which is preliminary data.</text>
</comment>